<name>A0ABV7YTB3_9BACT</name>
<organism evidence="1 2">
    <name type="scientific">Lacihabitans lacunae</name>
    <dbReference type="NCBI Taxonomy" id="1028214"/>
    <lineage>
        <taxon>Bacteria</taxon>
        <taxon>Pseudomonadati</taxon>
        <taxon>Bacteroidota</taxon>
        <taxon>Cytophagia</taxon>
        <taxon>Cytophagales</taxon>
        <taxon>Leadbetterellaceae</taxon>
        <taxon>Lacihabitans</taxon>
    </lineage>
</organism>
<dbReference type="Proteomes" id="UP001595616">
    <property type="component" value="Unassembled WGS sequence"/>
</dbReference>
<reference evidence="2" key="1">
    <citation type="journal article" date="2019" name="Int. J. Syst. Evol. Microbiol.">
        <title>The Global Catalogue of Microorganisms (GCM) 10K type strain sequencing project: providing services to taxonomists for standard genome sequencing and annotation.</title>
        <authorList>
            <consortium name="The Broad Institute Genomics Platform"/>
            <consortium name="The Broad Institute Genome Sequencing Center for Infectious Disease"/>
            <person name="Wu L."/>
            <person name="Ma J."/>
        </authorList>
    </citation>
    <scope>NUCLEOTIDE SEQUENCE [LARGE SCALE GENOMIC DNA]</scope>
    <source>
        <strain evidence="2">CECT 7956</strain>
    </source>
</reference>
<dbReference type="RefSeq" id="WP_379834096.1">
    <property type="nucleotide sequence ID" value="NZ_JBHRYQ010000001.1"/>
</dbReference>
<sequence>MKYNIKLVWLLASVLSILLINGCSKNTIEVPIPIPEVSYRGIYIDGFNNFLGDTATENTALAWCQKQGFKNLSLYGLYIVTNRRGKYESLANFIKKAKTTYGMSSVSAVHSTEAGFSYSRSYNFSRYIPEEKFDAFTIENEWWLSNPECDFECTKSMIDHLNNPTNPEDKLPNEVYIGWFNSKLGTAEPEFLVNNMNRILVHCYTDAPRFSYTEERLTQMATAAKKLGKKPEIVMLFSAETDFMHAYFEKNKTFEIAYQEFMQQLIQKSPSLLNDLSFVGYKIFAYTNAQSAIK</sequence>
<keyword evidence="2" id="KW-1185">Reference proteome</keyword>
<evidence type="ECO:0000313" key="2">
    <source>
        <dbReference type="Proteomes" id="UP001595616"/>
    </source>
</evidence>
<gene>
    <name evidence="1" type="ORF">ACFOOI_01280</name>
</gene>
<dbReference type="EMBL" id="JBHRYQ010000001">
    <property type="protein sequence ID" value="MFC3809272.1"/>
    <property type="molecule type" value="Genomic_DNA"/>
</dbReference>
<accession>A0ABV7YTB3</accession>
<comment type="caution">
    <text evidence="1">The sequence shown here is derived from an EMBL/GenBank/DDBJ whole genome shotgun (WGS) entry which is preliminary data.</text>
</comment>
<evidence type="ECO:0000313" key="1">
    <source>
        <dbReference type="EMBL" id="MFC3809272.1"/>
    </source>
</evidence>
<proteinExistence type="predicted"/>
<protein>
    <submittedName>
        <fullName evidence="1">Uncharacterized protein</fullName>
    </submittedName>
</protein>